<organism evidence="6 7">
    <name type="scientific">Campylobacter gastrosuis</name>
    <dbReference type="NCBI Taxonomy" id="2974576"/>
    <lineage>
        <taxon>Bacteria</taxon>
        <taxon>Pseudomonadati</taxon>
        <taxon>Campylobacterota</taxon>
        <taxon>Epsilonproteobacteria</taxon>
        <taxon>Campylobacterales</taxon>
        <taxon>Campylobacteraceae</taxon>
        <taxon>Campylobacter</taxon>
    </lineage>
</organism>
<dbReference type="SUPFAM" id="SSF51735">
    <property type="entry name" value="NAD(P)-binding Rossmann-fold domains"/>
    <property type="match status" value="1"/>
</dbReference>
<feature type="domain" description="Lactate/malate dehydrogenase C-terminal" evidence="5">
    <location>
        <begin position="145"/>
        <end position="287"/>
    </location>
</feature>
<name>A0ABT7HNH8_9BACT</name>
<evidence type="ECO:0000259" key="4">
    <source>
        <dbReference type="Pfam" id="PF00056"/>
    </source>
</evidence>
<feature type="domain" description="Lactate/malate dehydrogenase N-terminal" evidence="4">
    <location>
        <begin position="1"/>
        <end position="141"/>
    </location>
</feature>
<proteinExistence type="inferred from homology"/>
<dbReference type="PRINTS" id="PR00086">
    <property type="entry name" value="LLDHDRGNASE"/>
</dbReference>
<dbReference type="NCBIfam" id="NF004863">
    <property type="entry name" value="PRK06223.1"/>
    <property type="match status" value="1"/>
</dbReference>
<keyword evidence="1 3" id="KW-0560">Oxidoreductase</keyword>
<dbReference type="RefSeq" id="WP_284936914.1">
    <property type="nucleotide sequence ID" value="NZ_JANURM010000002.1"/>
</dbReference>
<comment type="caution">
    <text evidence="6">The sequence shown here is derived from an EMBL/GenBank/DDBJ whole genome shotgun (WGS) entry which is preliminary data.</text>
</comment>
<dbReference type="Pfam" id="PF02866">
    <property type="entry name" value="Ldh_1_C"/>
    <property type="match status" value="1"/>
</dbReference>
<reference evidence="6" key="1">
    <citation type="submission" date="2022-08" db="EMBL/GenBank/DDBJ databases">
        <authorList>
            <person name="Wang H."/>
        </authorList>
    </citation>
    <scope>NUCLEOTIDE SEQUENCE</scope>
    <source>
        <strain evidence="6">PS10</strain>
    </source>
</reference>
<keyword evidence="7" id="KW-1185">Reference proteome</keyword>
<keyword evidence="2" id="KW-0520">NAD</keyword>
<dbReference type="Pfam" id="PF00056">
    <property type="entry name" value="Ldh_1_N"/>
    <property type="match status" value="1"/>
</dbReference>
<dbReference type="InterPro" id="IPR022383">
    <property type="entry name" value="Lactate/malate_DH_C"/>
</dbReference>
<gene>
    <name evidence="6" type="ORF">NYG85_02575</name>
</gene>
<dbReference type="InterPro" id="IPR001236">
    <property type="entry name" value="Lactate/malate_DH_N"/>
</dbReference>
<dbReference type="Gene3D" id="3.40.50.720">
    <property type="entry name" value="NAD(P)-binding Rossmann-like Domain"/>
    <property type="match status" value="1"/>
</dbReference>
<dbReference type="Gene3D" id="3.90.110.10">
    <property type="entry name" value="Lactate dehydrogenase/glycoside hydrolase, family 4, C-terminal"/>
    <property type="match status" value="1"/>
</dbReference>
<evidence type="ECO:0000256" key="2">
    <source>
        <dbReference type="ARBA" id="ARBA00023027"/>
    </source>
</evidence>
<evidence type="ECO:0000313" key="6">
    <source>
        <dbReference type="EMBL" id="MDL0088262.1"/>
    </source>
</evidence>
<evidence type="ECO:0000313" key="7">
    <source>
        <dbReference type="Proteomes" id="UP001173801"/>
    </source>
</evidence>
<dbReference type="InterPro" id="IPR001557">
    <property type="entry name" value="L-lactate/malate_DH"/>
</dbReference>
<dbReference type="EMBL" id="JANURM010000002">
    <property type="protein sequence ID" value="MDL0088262.1"/>
    <property type="molecule type" value="Genomic_DNA"/>
</dbReference>
<accession>A0ABT7HNH8</accession>
<dbReference type="PIRSF" id="PIRSF000102">
    <property type="entry name" value="Lac_mal_DH"/>
    <property type="match status" value="1"/>
</dbReference>
<dbReference type="InterPro" id="IPR015955">
    <property type="entry name" value="Lactate_DH/Glyco_Ohase_4_C"/>
</dbReference>
<evidence type="ECO:0000256" key="1">
    <source>
        <dbReference type="ARBA" id="ARBA00023002"/>
    </source>
</evidence>
<dbReference type="PANTHER" id="PTHR43128">
    <property type="entry name" value="L-2-HYDROXYCARBOXYLATE DEHYDROGENASE (NAD(P)(+))"/>
    <property type="match status" value="1"/>
</dbReference>
<evidence type="ECO:0000259" key="5">
    <source>
        <dbReference type="Pfam" id="PF02866"/>
    </source>
</evidence>
<sequence length="297" mass="32068">MKISVIGAGNVGANTAYTLALKGVANEIILIDIFKDVATAKAMDIYQAACVFNADIRLKGGDDYELIKDSDIVIITAGSPRKEGESREDLLLKNAKVVKNASQNVAKFAPNSIIIVITNPLDVMVLVALKFSGFSKNRILGMAGELDSARLKYEISTLKGLNASTFDAKVIGTHNDEMIISSSNLSINLTQSEFETIKNETKNGGAKIVKLLKTSAFYAPAAGAVKMCEAIKNGSDEILSGSVVLDENLASGRLIRLNRAGLAEILKPKLSQNEQDELKNSELKISENFKFLRENLQ</sequence>
<dbReference type="InterPro" id="IPR036291">
    <property type="entry name" value="NAD(P)-bd_dom_sf"/>
</dbReference>
<dbReference type="GO" id="GO:0030060">
    <property type="term" value="F:L-malate dehydrogenase (NAD+) activity"/>
    <property type="evidence" value="ECO:0007669"/>
    <property type="project" value="UniProtKB-EC"/>
</dbReference>
<dbReference type="Proteomes" id="UP001173801">
    <property type="component" value="Unassembled WGS sequence"/>
</dbReference>
<dbReference type="SUPFAM" id="SSF56327">
    <property type="entry name" value="LDH C-terminal domain-like"/>
    <property type="match status" value="1"/>
</dbReference>
<reference evidence="6" key="2">
    <citation type="journal article" date="2023" name="Microorganisms">
        <title>Isolation and Genomic Characteristics of Cat-Borne Campylobacter felis sp. nov. and Sheep-Borne Campylobacter ovis sp. nov.</title>
        <authorList>
            <person name="Wang H."/>
            <person name="Li Y."/>
            <person name="Gu Y."/>
            <person name="Zhou G."/>
            <person name="Chen X."/>
            <person name="Zhang X."/>
            <person name="Shao Z."/>
            <person name="Zhang J."/>
            <person name="Zhang M."/>
        </authorList>
    </citation>
    <scope>NUCLEOTIDE SEQUENCE</scope>
    <source>
        <strain evidence="6">PS10</strain>
    </source>
</reference>
<dbReference type="EC" id="1.1.1.37" evidence="6"/>
<dbReference type="PANTHER" id="PTHR43128:SF16">
    <property type="entry name" value="L-LACTATE DEHYDROGENASE"/>
    <property type="match status" value="1"/>
</dbReference>
<protein>
    <submittedName>
        <fullName evidence="6">Malate dehydrogenase</fullName>
        <ecNumber evidence="6">1.1.1.37</ecNumber>
    </submittedName>
</protein>
<comment type="similarity">
    <text evidence="3">Belongs to the LDH/MDH superfamily.</text>
</comment>
<evidence type="ECO:0000256" key="3">
    <source>
        <dbReference type="RuleBase" id="RU003369"/>
    </source>
</evidence>